<sequence length="222" mass="25651">MDSPNSSPDQEKQGEQQPSELLILSDKDNNGEPSDHVPPLTSTSRHEEETRHTLATEPFQPTLKVLADLKRDDPKFAFLVTRLVGLYRRLWESCVSKHIDGQKLQQSNQILREAGTHLRKERDGLQLHHKKQVARLRFFEQALESSRERLISLHDDWNYPSNQNWQGCQTLQEKSKELPIPGCPVLYRQHRNTTSGDAVQGKLHRMQSRVYIPEAFNKKGTK</sequence>
<organism evidence="2">
    <name type="scientific">Penicillium chrysogenum</name>
    <name type="common">Penicillium notatum</name>
    <dbReference type="NCBI Taxonomy" id="5076"/>
    <lineage>
        <taxon>Eukaryota</taxon>
        <taxon>Fungi</taxon>
        <taxon>Dikarya</taxon>
        <taxon>Ascomycota</taxon>
        <taxon>Pezizomycotina</taxon>
        <taxon>Eurotiomycetes</taxon>
        <taxon>Eurotiomycetidae</taxon>
        <taxon>Eurotiales</taxon>
        <taxon>Aspergillaceae</taxon>
        <taxon>Penicillium</taxon>
        <taxon>Penicillium chrysogenum species complex</taxon>
    </lineage>
</organism>
<feature type="compositionally biased region" description="Basic and acidic residues" evidence="1">
    <location>
        <begin position="25"/>
        <end position="35"/>
    </location>
</feature>
<reference evidence="2" key="1">
    <citation type="journal article" date="2014" name="Genome Announc.">
        <title>Complete sequencing and chromosome-scale genome assembly of the industrial progenitor strain P2niaD18 from the penicillin producer Penicillium chrysogenum.</title>
        <authorList>
            <person name="Specht T."/>
            <person name="Dahlmann T.A."/>
            <person name="Zadra I."/>
            <person name="Kurnsteiner H."/>
            <person name="Kuck U."/>
        </authorList>
    </citation>
    <scope>NUCLEOTIDE SEQUENCE [LARGE SCALE GENOMIC DNA]</scope>
    <source>
        <strain evidence="2">P2niaD18</strain>
    </source>
</reference>
<name>A0A167T165_PENCH</name>
<dbReference type="PhylomeDB" id="A0A167T165"/>
<gene>
    <name evidence="2" type="ORF">EN45_063370</name>
</gene>
<accession>A0A167T165</accession>
<evidence type="ECO:0000313" key="2">
    <source>
        <dbReference type="EMBL" id="KZN87776.1"/>
    </source>
</evidence>
<proteinExistence type="predicted"/>
<feature type="compositionally biased region" description="Basic and acidic residues" evidence="1">
    <location>
        <begin position="44"/>
        <end position="54"/>
    </location>
</feature>
<dbReference type="EMBL" id="CM002799">
    <property type="protein sequence ID" value="KZN87776.1"/>
    <property type="molecule type" value="Genomic_DNA"/>
</dbReference>
<protein>
    <submittedName>
        <fullName evidence="2">Uncharacterized protein</fullName>
    </submittedName>
</protein>
<dbReference type="AlphaFoldDB" id="A0A167T165"/>
<evidence type="ECO:0000256" key="1">
    <source>
        <dbReference type="SAM" id="MobiDB-lite"/>
    </source>
</evidence>
<feature type="region of interest" description="Disordered" evidence="1">
    <location>
        <begin position="1"/>
        <end position="56"/>
    </location>
</feature>
<dbReference type="Proteomes" id="UP000076449">
    <property type="component" value="Chromosome II"/>
</dbReference>